<keyword evidence="3" id="KW-1185">Reference proteome</keyword>
<name>A0AAD9KIQ3_RIDPI</name>
<evidence type="ECO:0000313" key="2">
    <source>
        <dbReference type="EMBL" id="KAK2172126.1"/>
    </source>
</evidence>
<feature type="signal peptide" evidence="1">
    <location>
        <begin position="1"/>
        <end position="26"/>
    </location>
</feature>
<evidence type="ECO:0000256" key="1">
    <source>
        <dbReference type="SAM" id="SignalP"/>
    </source>
</evidence>
<evidence type="ECO:0008006" key="4">
    <source>
        <dbReference type="Google" id="ProtNLM"/>
    </source>
</evidence>
<proteinExistence type="predicted"/>
<dbReference type="EMBL" id="JAODUO010000990">
    <property type="protein sequence ID" value="KAK2172126.1"/>
    <property type="molecule type" value="Genomic_DNA"/>
</dbReference>
<protein>
    <recommendedName>
        <fullName evidence="4">Secreted protein</fullName>
    </recommendedName>
</protein>
<comment type="caution">
    <text evidence="2">The sequence shown here is derived from an EMBL/GenBank/DDBJ whole genome shotgun (WGS) entry which is preliminary data.</text>
</comment>
<organism evidence="2 3">
    <name type="scientific">Ridgeia piscesae</name>
    <name type="common">Tubeworm</name>
    <dbReference type="NCBI Taxonomy" id="27915"/>
    <lineage>
        <taxon>Eukaryota</taxon>
        <taxon>Metazoa</taxon>
        <taxon>Spiralia</taxon>
        <taxon>Lophotrochozoa</taxon>
        <taxon>Annelida</taxon>
        <taxon>Polychaeta</taxon>
        <taxon>Sedentaria</taxon>
        <taxon>Canalipalpata</taxon>
        <taxon>Sabellida</taxon>
        <taxon>Siboglinidae</taxon>
        <taxon>Ridgeia</taxon>
    </lineage>
</organism>
<feature type="chain" id="PRO_5042006660" description="Secreted protein" evidence="1">
    <location>
        <begin position="27"/>
        <end position="99"/>
    </location>
</feature>
<dbReference type="Proteomes" id="UP001209878">
    <property type="component" value="Unassembled WGS sequence"/>
</dbReference>
<dbReference type="AlphaFoldDB" id="A0AAD9KIQ3"/>
<gene>
    <name evidence="2" type="ORF">NP493_990g00004</name>
</gene>
<evidence type="ECO:0000313" key="3">
    <source>
        <dbReference type="Proteomes" id="UP001209878"/>
    </source>
</evidence>
<accession>A0AAD9KIQ3</accession>
<reference evidence="2" key="1">
    <citation type="journal article" date="2023" name="Mol. Biol. Evol.">
        <title>Third-Generation Sequencing Reveals the Adaptive Role of the Epigenome in Three Deep-Sea Polychaetes.</title>
        <authorList>
            <person name="Perez M."/>
            <person name="Aroh O."/>
            <person name="Sun Y."/>
            <person name="Lan Y."/>
            <person name="Juniper S.K."/>
            <person name="Young C.R."/>
            <person name="Angers B."/>
            <person name="Qian P.Y."/>
        </authorList>
    </citation>
    <scope>NUCLEOTIDE SEQUENCE</scope>
    <source>
        <strain evidence="2">R07B-5</strain>
    </source>
</reference>
<keyword evidence="1" id="KW-0732">Signal</keyword>
<sequence length="99" mass="11146">MHSSRLFQCFGLTPALFMLSHDSVFTQCVLYFTRSFESYNNCCVCISICMTANLANMKQCSLLLNVVAATLMLYNVANPCDCTVDWHVLVGDHNIHCIQ</sequence>